<evidence type="ECO:0000259" key="1">
    <source>
        <dbReference type="Pfam" id="PF03358"/>
    </source>
</evidence>
<dbReference type="EMBL" id="JABFDB010000019">
    <property type="protein sequence ID" value="NYZ22613.1"/>
    <property type="molecule type" value="Genomic_DNA"/>
</dbReference>
<evidence type="ECO:0000313" key="3">
    <source>
        <dbReference type="Proteomes" id="UP000584642"/>
    </source>
</evidence>
<name>A0ABX2THH2_9PROT</name>
<dbReference type="RefSeq" id="WP_180284376.1">
    <property type="nucleotide sequence ID" value="NZ_JABFDB010000019.1"/>
</dbReference>
<protein>
    <submittedName>
        <fullName evidence="2">NAD(P)H-dependent oxidoreductase</fullName>
    </submittedName>
</protein>
<feature type="domain" description="NADPH-dependent FMN reductase-like" evidence="1">
    <location>
        <begin position="3"/>
        <end position="147"/>
    </location>
</feature>
<dbReference type="PANTHER" id="PTHR30543:SF21">
    <property type="entry name" value="NAD(P)H-DEPENDENT FMN REDUCTASE LOT6"/>
    <property type="match status" value="1"/>
</dbReference>
<sequence length="188" mass="20202">MIRVLGISGSLRRGSYNTALLRAVQELAPAGMTVDIHDIADVPLFNDDVLQAGFPPAADALRQAMRAADAVVFATPEYNRSIPGVLKNAIDWASRGPDQPFDGKPVAIMGASRGLIGTALANHHLRQILVYLNAFMVNGPEVLVGGAPQKFDGDGRLTDEPTRQFVAAHLVRLEAMVRVSRELKAAPR</sequence>
<dbReference type="Proteomes" id="UP000584642">
    <property type="component" value="Unassembled WGS sequence"/>
</dbReference>
<keyword evidence="3" id="KW-1185">Reference proteome</keyword>
<organism evidence="2 3">
    <name type="scientific">Azospirillum oleiclasticum</name>
    <dbReference type="NCBI Taxonomy" id="2735135"/>
    <lineage>
        <taxon>Bacteria</taxon>
        <taxon>Pseudomonadati</taxon>
        <taxon>Pseudomonadota</taxon>
        <taxon>Alphaproteobacteria</taxon>
        <taxon>Rhodospirillales</taxon>
        <taxon>Azospirillaceae</taxon>
        <taxon>Azospirillum</taxon>
    </lineage>
</organism>
<dbReference type="InterPro" id="IPR029039">
    <property type="entry name" value="Flavoprotein-like_sf"/>
</dbReference>
<dbReference type="InterPro" id="IPR050712">
    <property type="entry name" value="NAD(P)H-dep_reductase"/>
</dbReference>
<evidence type="ECO:0000313" key="2">
    <source>
        <dbReference type="EMBL" id="NYZ22613.1"/>
    </source>
</evidence>
<dbReference type="InterPro" id="IPR005025">
    <property type="entry name" value="FMN_Rdtase-like_dom"/>
</dbReference>
<proteinExistence type="predicted"/>
<dbReference type="SUPFAM" id="SSF52218">
    <property type="entry name" value="Flavoproteins"/>
    <property type="match status" value="1"/>
</dbReference>
<dbReference type="PANTHER" id="PTHR30543">
    <property type="entry name" value="CHROMATE REDUCTASE"/>
    <property type="match status" value="1"/>
</dbReference>
<gene>
    <name evidence="2" type="ORF">HND93_23120</name>
</gene>
<accession>A0ABX2THH2</accession>
<dbReference type="Pfam" id="PF03358">
    <property type="entry name" value="FMN_red"/>
    <property type="match status" value="1"/>
</dbReference>
<reference evidence="2 3" key="1">
    <citation type="submission" date="2020-05" db="EMBL/GenBank/DDBJ databases">
        <title>Azospirillum oleiclasticum sp. nov, a nitrogen-fixing and heavy crude oil-emulsifying bacterium isolated from the crude oil of Yumen Oilfield.</title>
        <authorList>
            <person name="Wu D."/>
            <person name="Cai M."/>
            <person name="Zhang X."/>
        </authorList>
    </citation>
    <scope>NUCLEOTIDE SEQUENCE [LARGE SCALE GENOMIC DNA]</scope>
    <source>
        <strain evidence="2 3">ROY-1-1-2</strain>
    </source>
</reference>
<comment type="caution">
    <text evidence="2">The sequence shown here is derived from an EMBL/GenBank/DDBJ whole genome shotgun (WGS) entry which is preliminary data.</text>
</comment>
<dbReference type="Gene3D" id="3.40.50.360">
    <property type="match status" value="1"/>
</dbReference>